<evidence type="ECO:0000256" key="1">
    <source>
        <dbReference type="SAM" id="Phobius"/>
    </source>
</evidence>
<feature type="transmembrane region" description="Helical" evidence="1">
    <location>
        <begin position="63"/>
        <end position="84"/>
    </location>
</feature>
<dbReference type="GO" id="GO:0016020">
    <property type="term" value="C:membrane"/>
    <property type="evidence" value="ECO:0007669"/>
    <property type="project" value="InterPro"/>
</dbReference>
<feature type="domain" description="Prepilin type IV endopeptidase peptidase" evidence="2">
    <location>
        <begin position="16"/>
        <end position="119"/>
    </location>
</feature>
<reference evidence="3 4" key="2">
    <citation type="submission" date="2019-01" db="EMBL/GenBank/DDBJ databases">
        <title>Sinorhodobacter populi sp. nov. isolated from the symptomatic bark tissue of Populus euramericana canker.</title>
        <authorList>
            <person name="Xu G."/>
        </authorList>
    </citation>
    <scope>NUCLEOTIDE SEQUENCE [LARGE SCALE GENOMIC DNA]</scope>
    <source>
        <strain evidence="3 4">CGMCC 1.12963</strain>
    </source>
</reference>
<accession>A0A3S3PAW8</accession>
<feature type="transmembrane region" description="Helical" evidence="1">
    <location>
        <begin position="104"/>
        <end position="125"/>
    </location>
</feature>
<dbReference type="RefSeq" id="WP_128158055.1">
    <property type="nucleotide sequence ID" value="NZ_JBHSOM010000021.1"/>
</dbReference>
<evidence type="ECO:0000259" key="2">
    <source>
        <dbReference type="Pfam" id="PF01478"/>
    </source>
</evidence>
<dbReference type="GO" id="GO:0004190">
    <property type="term" value="F:aspartic-type endopeptidase activity"/>
    <property type="evidence" value="ECO:0007669"/>
    <property type="project" value="InterPro"/>
</dbReference>
<dbReference type="Gene3D" id="1.20.120.1220">
    <property type="match status" value="1"/>
</dbReference>
<dbReference type="AlphaFoldDB" id="A0A3S3PAW8"/>
<proteinExistence type="predicted"/>
<name>A0A3S3PAW8_9RHOB</name>
<keyword evidence="1" id="KW-0472">Membrane</keyword>
<evidence type="ECO:0000313" key="3">
    <source>
        <dbReference type="EMBL" id="RWR47057.1"/>
    </source>
</evidence>
<keyword evidence="4" id="KW-1185">Reference proteome</keyword>
<keyword evidence="1" id="KW-0812">Transmembrane</keyword>
<gene>
    <name evidence="3" type="ORF">EOW66_20030</name>
</gene>
<dbReference type="EMBL" id="SAVA01000022">
    <property type="protein sequence ID" value="RWR47057.1"/>
    <property type="molecule type" value="Genomic_DNA"/>
</dbReference>
<dbReference type="InterPro" id="IPR000045">
    <property type="entry name" value="Prepilin_IV_endopep_pep"/>
</dbReference>
<organism evidence="3 4">
    <name type="scientific">Paenirhodobacter huangdaonensis</name>
    <dbReference type="NCBI Taxonomy" id="2501515"/>
    <lineage>
        <taxon>Bacteria</taxon>
        <taxon>Pseudomonadati</taxon>
        <taxon>Pseudomonadota</taxon>
        <taxon>Alphaproteobacteria</taxon>
        <taxon>Rhodobacterales</taxon>
        <taxon>Rhodobacter group</taxon>
        <taxon>Paenirhodobacter</taxon>
    </lineage>
</organism>
<sequence length="167" mass="17914">MLALSAPAAALVLLLLVTPICLWVIYTDLKYMKIRNSAVLALVAVFAVAGVLVLPIDVWLWRWTHLVVILAIGIVLNVIAHFGAGDAKFAAAAAPFFSSSPDSIRLTVMLLAGLTLAAFAAHRLLRAIPAMRALAPDWVSWRRRDFPFGLGLAGTLWAYLALVAALG</sequence>
<reference evidence="4" key="1">
    <citation type="submission" date="2019-01" db="EMBL/GenBank/DDBJ databases">
        <title>Sinorhodobacter populi sp. nov. isolated from the symptomatic bark tissue of Populus euramericana canker.</title>
        <authorList>
            <person name="Li Y."/>
        </authorList>
    </citation>
    <scope>NUCLEOTIDE SEQUENCE [LARGE SCALE GENOMIC DNA]</scope>
    <source>
        <strain evidence="4">CGMCC 1.12963</strain>
    </source>
</reference>
<dbReference type="Proteomes" id="UP000288071">
    <property type="component" value="Unassembled WGS sequence"/>
</dbReference>
<dbReference type="Pfam" id="PF01478">
    <property type="entry name" value="Peptidase_A24"/>
    <property type="match status" value="1"/>
</dbReference>
<protein>
    <recommendedName>
        <fullName evidence="2">Prepilin type IV endopeptidase peptidase domain-containing protein</fullName>
    </recommendedName>
</protein>
<evidence type="ECO:0000313" key="4">
    <source>
        <dbReference type="Proteomes" id="UP000288071"/>
    </source>
</evidence>
<comment type="caution">
    <text evidence="3">The sequence shown here is derived from an EMBL/GenBank/DDBJ whole genome shotgun (WGS) entry which is preliminary data.</text>
</comment>
<keyword evidence="1" id="KW-1133">Transmembrane helix</keyword>
<feature type="transmembrane region" description="Helical" evidence="1">
    <location>
        <begin position="38"/>
        <end position="56"/>
    </location>
</feature>
<feature type="transmembrane region" description="Helical" evidence="1">
    <location>
        <begin position="146"/>
        <end position="166"/>
    </location>
</feature>